<reference evidence="1" key="1">
    <citation type="submission" date="2020-01" db="EMBL/GenBank/DDBJ databases">
        <authorList>
            <person name="Mishra B."/>
        </authorList>
    </citation>
    <scope>NUCLEOTIDE SEQUENCE [LARGE SCALE GENOMIC DNA]</scope>
</reference>
<proteinExistence type="predicted"/>
<evidence type="ECO:0000313" key="2">
    <source>
        <dbReference type="Proteomes" id="UP000467841"/>
    </source>
</evidence>
<gene>
    <name evidence="1" type="ORF">MERR_LOCUS4014</name>
</gene>
<sequence>MAARDPKYRIDVAWDYECGWISNEAYLPILNIEASLKKCDDRYHVGRIIAVGPPHGTWADKITNAGGIEHFPISDENINCATEDCKTGIAFNRSSAKVLIKRTTDRVDVLAMVSMFASVICDGSKIILVIMGDEYFLYPIAKFSGKPTNTRILVAKSGASPSHELGIHFTRWKFDEMITKPGGCEPSKKQFPRGRLDRFISTMMRSLSS</sequence>
<comment type="caution">
    <text evidence="1">The sequence shown here is derived from an EMBL/GenBank/DDBJ whole genome shotgun (WGS) entry which is preliminary data.</text>
</comment>
<evidence type="ECO:0000313" key="1">
    <source>
        <dbReference type="EMBL" id="CAA7016779.1"/>
    </source>
</evidence>
<keyword evidence="2" id="KW-1185">Reference proteome</keyword>
<dbReference type="Proteomes" id="UP000467841">
    <property type="component" value="Unassembled WGS sequence"/>
</dbReference>
<protein>
    <submittedName>
        <fullName evidence="1">Uncharacterized protein</fullName>
    </submittedName>
</protein>
<name>A0A6D2HU89_9BRAS</name>
<accession>A0A6D2HU89</accession>
<dbReference type="EMBL" id="CACVBM020000255">
    <property type="protein sequence ID" value="CAA7016779.1"/>
    <property type="molecule type" value="Genomic_DNA"/>
</dbReference>
<dbReference type="AlphaFoldDB" id="A0A6D2HU89"/>
<organism evidence="1 2">
    <name type="scientific">Microthlaspi erraticum</name>
    <dbReference type="NCBI Taxonomy" id="1685480"/>
    <lineage>
        <taxon>Eukaryota</taxon>
        <taxon>Viridiplantae</taxon>
        <taxon>Streptophyta</taxon>
        <taxon>Embryophyta</taxon>
        <taxon>Tracheophyta</taxon>
        <taxon>Spermatophyta</taxon>
        <taxon>Magnoliopsida</taxon>
        <taxon>eudicotyledons</taxon>
        <taxon>Gunneridae</taxon>
        <taxon>Pentapetalae</taxon>
        <taxon>rosids</taxon>
        <taxon>malvids</taxon>
        <taxon>Brassicales</taxon>
        <taxon>Brassicaceae</taxon>
        <taxon>Coluteocarpeae</taxon>
        <taxon>Microthlaspi</taxon>
    </lineage>
</organism>